<comment type="caution">
    <text evidence="1">The sequence shown here is derived from an EMBL/GenBank/DDBJ whole genome shotgun (WGS) entry which is preliminary data.</text>
</comment>
<evidence type="ECO:0000313" key="2">
    <source>
        <dbReference type="Proteomes" id="UP000193391"/>
    </source>
</evidence>
<dbReference type="OrthoDB" id="1680496at2"/>
<dbReference type="Proteomes" id="UP000193391">
    <property type="component" value="Unassembled WGS sequence"/>
</dbReference>
<dbReference type="STRING" id="1293891.TMES_10000"/>
<dbReference type="InterPro" id="IPR044000">
    <property type="entry name" value="Phage_tube_2"/>
</dbReference>
<dbReference type="EMBL" id="JFKA01000003">
    <property type="protein sequence ID" value="OSQ39015.1"/>
    <property type="molecule type" value="Genomic_DNA"/>
</dbReference>
<protein>
    <submittedName>
        <fullName evidence="1">Uncharacterized protein</fullName>
    </submittedName>
</protein>
<accession>A0A1Y2L1M9</accession>
<proteinExistence type="predicted"/>
<dbReference type="AlphaFoldDB" id="A0A1Y2L1M9"/>
<reference evidence="1 2" key="1">
    <citation type="submission" date="2014-03" db="EMBL/GenBank/DDBJ databases">
        <title>The draft genome sequence of Thalassospira mesophila JCM 18969.</title>
        <authorList>
            <person name="Lai Q."/>
            <person name="Shao Z."/>
        </authorList>
    </citation>
    <scope>NUCLEOTIDE SEQUENCE [LARGE SCALE GENOMIC DNA]</scope>
    <source>
        <strain evidence="1 2">JCM 18969</strain>
    </source>
</reference>
<evidence type="ECO:0000313" key="1">
    <source>
        <dbReference type="EMBL" id="OSQ39015.1"/>
    </source>
</evidence>
<name>A0A1Y2L1M9_9PROT</name>
<organism evidence="1 2">
    <name type="scientific">Thalassospira mesophila</name>
    <dbReference type="NCBI Taxonomy" id="1293891"/>
    <lineage>
        <taxon>Bacteria</taxon>
        <taxon>Pseudomonadati</taxon>
        <taxon>Pseudomonadota</taxon>
        <taxon>Alphaproteobacteria</taxon>
        <taxon>Rhodospirillales</taxon>
        <taxon>Thalassospiraceae</taxon>
        <taxon>Thalassospira</taxon>
    </lineage>
</organism>
<sequence>MAKQRALGADATLLCAFETVYGTAPDGSGGGVYSKLSFKSTAVGAEQPLGTDALLGQGRNAQDPFYEPVTVNGDIVVPVDLRAFGFWLKGLFGAPVTTDNEDGTYSHVFTSGGVLPSLSVETGFPALTVPVFNMVSGLKLGGFQIDMSRSGPVNATLNNNIAQGETAAATSEDAAPAEYELQRFSQGSGSIKLDGSQLASVTAGSISFSNNLEAVETIRSDNKIDGADEGEATATGSVTLRYASDATVRDAVAAQTPVAMEFGWSIPGSEGYALTFSLPRVFLPKPKQSIDGPGGISAEYNWQAANDPDDDYMLRATLVNDVESY</sequence>
<gene>
    <name evidence="1" type="ORF">TMES_10000</name>
</gene>
<dbReference type="RefSeq" id="WP_085581993.1">
    <property type="nucleotide sequence ID" value="NZ_JFKA01000003.1"/>
</dbReference>
<keyword evidence="2" id="KW-1185">Reference proteome</keyword>
<dbReference type="Pfam" id="PF18906">
    <property type="entry name" value="Phage_tube_2"/>
    <property type="match status" value="1"/>
</dbReference>